<gene>
    <name evidence="1" type="ORF">Dsin_012892</name>
</gene>
<keyword evidence="2" id="KW-1185">Reference proteome</keyword>
<name>A0AAE0AK88_9ROSI</name>
<evidence type="ECO:0008006" key="3">
    <source>
        <dbReference type="Google" id="ProtNLM"/>
    </source>
</evidence>
<dbReference type="Proteomes" id="UP001281410">
    <property type="component" value="Unassembled WGS sequence"/>
</dbReference>
<reference evidence="1" key="1">
    <citation type="journal article" date="2023" name="Plant J.">
        <title>Genome sequences and population genomics provide insights into the demographic history, inbreeding, and mutation load of two 'living fossil' tree species of Dipteronia.</title>
        <authorList>
            <person name="Feng Y."/>
            <person name="Comes H.P."/>
            <person name="Chen J."/>
            <person name="Zhu S."/>
            <person name="Lu R."/>
            <person name="Zhang X."/>
            <person name="Li P."/>
            <person name="Qiu J."/>
            <person name="Olsen K.M."/>
            <person name="Qiu Y."/>
        </authorList>
    </citation>
    <scope>NUCLEOTIDE SEQUENCE</scope>
    <source>
        <strain evidence="1">NBL</strain>
    </source>
</reference>
<evidence type="ECO:0000313" key="2">
    <source>
        <dbReference type="Proteomes" id="UP001281410"/>
    </source>
</evidence>
<dbReference type="PANTHER" id="PTHR33116">
    <property type="entry name" value="REVERSE TRANSCRIPTASE ZINC-BINDING DOMAIN-CONTAINING PROTEIN-RELATED-RELATED"/>
    <property type="match status" value="1"/>
</dbReference>
<dbReference type="EMBL" id="JANJYJ010000004">
    <property type="protein sequence ID" value="KAK3218922.1"/>
    <property type="molecule type" value="Genomic_DNA"/>
</dbReference>
<dbReference type="PANTHER" id="PTHR33116:SF75">
    <property type="entry name" value="RIBONUCLEASE H PROTEIN"/>
    <property type="match status" value="1"/>
</dbReference>
<evidence type="ECO:0000313" key="1">
    <source>
        <dbReference type="EMBL" id="KAK3218922.1"/>
    </source>
</evidence>
<proteinExistence type="predicted"/>
<accession>A0AAE0AK88</accession>
<protein>
    <recommendedName>
        <fullName evidence="3">DUF4283 domain-containing protein</fullName>
    </recommendedName>
</protein>
<organism evidence="1 2">
    <name type="scientific">Dipteronia sinensis</name>
    <dbReference type="NCBI Taxonomy" id="43782"/>
    <lineage>
        <taxon>Eukaryota</taxon>
        <taxon>Viridiplantae</taxon>
        <taxon>Streptophyta</taxon>
        <taxon>Embryophyta</taxon>
        <taxon>Tracheophyta</taxon>
        <taxon>Spermatophyta</taxon>
        <taxon>Magnoliopsida</taxon>
        <taxon>eudicotyledons</taxon>
        <taxon>Gunneridae</taxon>
        <taxon>Pentapetalae</taxon>
        <taxon>rosids</taxon>
        <taxon>malvids</taxon>
        <taxon>Sapindales</taxon>
        <taxon>Sapindaceae</taxon>
        <taxon>Hippocastanoideae</taxon>
        <taxon>Acereae</taxon>
        <taxon>Dipteronia</taxon>
    </lineage>
</organism>
<dbReference type="AlphaFoldDB" id="A0AAE0AK88"/>
<sequence>MSYYAFIRFATLEDAERVARLTNGMHVYGWPIISKIASSDWSNQNKVQVGTQRNKVAEVRPASRDRKVIPGTSYTEMIASDMFYIGDKNVLWTFQSIRERDTFIRSIVIWEDLFSSVGTWTIAITPQSRLSWVEFRGIPLHYWCEEFFMRLGWAVGEPLLIDEDTRKKDNLLRGRVLVLIPFSSKCPSRIKIVTGKRTYSVSAWEDAAPKFRDEETDRGMGKAGEQGVGSLIRAGNEIKKGESKGKKVMHKVNRSNTILTPNKKATVVLEKKRTVCWSSTSEESEERHLLNYPKFRGENSNTGVDQMKGGNIVIKLGCAPDQVEGLSLVCGIDKGGPVKEDSKGFRGPQSEIFSKAYSKAPDEILSSSSGKSLSHVSETQNQVLAREVNSLSEMLLPEKERSKNKGDKTGCIIKSHGMKTKKDKVKGLYESGEVECGIKIPGPSSDRWNLEVEVAKSERNEGLGNKTSMRNFKAFMDYAKVVDLPMHGMSYTWTNNRDNASWARLDSLPTYFMSMFIIPVGVSKKIEKLQRDFFCNDGILKKKVHVVNWISVCKSKKEGGLRIGRIKDKGESLFAKWIWRFGREHSSLWKSIICAKYGRDQNSLIWNFSDLKGSSHFVKNVNSLFKEGTKFHLVINKGFQVVVGKGESVRLWEDLRWDAIPLRLAFPKFFALASNKVGMLKEYESWVHSSWVWKVGLRRQLFGWERDQWDCFLMSLQGVSVRKDISDALA</sequence>
<comment type="caution">
    <text evidence="1">The sequence shown here is derived from an EMBL/GenBank/DDBJ whole genome shotgun (WGS) entry which is preliminary data.</text>
</comment>